<reference evidence="2 3" key="1">
    <citation type="submission" date="2016-11" db="EMBL/GenBank/DDBJ databases">
        <title>Trade-off between light-utilization and light-protection in marine flavobacteria.</title>
        <authorList>
            <person name="Kumagai Y."/>
        </authorList>
    </citation>
    <scope>NUCLEOTIDE SEQUENCE [LARGE SCALE GENOMIC DNA]</scope>
    <source>
        <strain evidence="2 3">JCM 13191</strain>
    </source>
</reference>
<proteinExistence type="predicted"/>
<gene>
    <name evidence="2" type="ORF">BST97_14700</name>
</gene>
<dbReference type="Gene3D" id="2.40.128.110">
    <property type="entry name" value="Lipid/polyisoprenoid-binding, YceI-like"/>
    <property type="match status" value="1"/>
</dbReference>
<evidence type="ECO:0000259" key="1">
    <source>
        <dbReference type="SMART" id="SM00867"/>
    </source>
</evidence>
<keyword evidence="3" id="KW-1185">Reference proteome</keyword>
<dbReference type="Proteomes" id="UP000193431">
    <property type="component" value="Chromosome"/>
</dbReference>
<feature type="domain" description="Lipid/polyisoprenoid-binding YceI-like" evidence="1">
    <location>
        <begin position="9"/>
        <end position="171"/>
    </location>
</feature>
<accession>A0A1W6MNE2</accession>
<dbReference type="SMART" id="SM00867">
    <property type="entry name" value="YceI"/>
    <property type="match status" value="1"/>
</dbReference>
<dbReference type="PANTHER" id="PTHR34406:SF1">
    <property type="entry name" value="PROTEIN YCEI"/>
    <property type="match status" value="1"/>
</dbReference>
<dbReference type="SUPFAM" id="SSF101874">
    <property type="entry name" value="YceI-like"/>
    <property type="match status" value="1"/>
</dbReference>
<evidence type="ECO:0000313" key="3">
    <source>
        <dbReference type="Proteomes" id="UP000193431"/>
    </source>
</evidence>
<name>A0A1W6MNE2_9FLAO</name>
<dbReference type="Pfam" id="PF04264">
    <property type="entry name" value="YceI"/>
    <property type="match status" value="1"/>
</dbReference>
<organism evidence="2 3">
    <name type="scientific">Nonlabens spongiae</name>
    <dbReference type="NCBI Taxonomy" id="331648"/>
    <lineage>
        <taxon>Bacteria</taxon>
        <taxon>Pseudomonadati</taxon>
        <taxon>Bacteroidota</taxon>
        <taxon>Flavobacteriia</taxon>
        <taxon>Flavobacteriales</taxon>
        <taxon>Flavobacteriaceae</taxon>
        <taxon>Nonlabens</taxon>
    </lineage>
</organism>
<dbReference type="OrthoDB" id="951410at2"/>
<dbReference type="STRING" id="331648.BST97_14700"/>
<sequence length="172" mass="19116">MESLKSNFSKSIDPTSSISKWTGRKIGGSHEGTIHLRNGELQFDNDQLVGGKFEIDMNTIAVTDLTGDMQAKLEGHLKSDDFFSVEQHPIAHLKITDVQSQGQHYQVSADLTVKGIKHPVSFPLEVSENGATTTLTIDRSKYNVKYGSKSFFKSLGDNLIHDNFDVEVDLKF</sequence>
<dbReference type="PANTHER" id="PTHR34406">
    <property type="entry name" value="PROTEIN YCEI"/>
    <property type="match status" value="1"/>
</dbReference>
<dbReference type="EMBL" id="CP019344">
    <property type="protein sequence ID" value="ARN79133.1"/>
    <property type="molecule type" value="Genomic_DNA"/>
</dbReference>
<protein>
    <submittedName>
        <fullName evidence="2">Lipid-binding protein</fullName>
    </submittedName>
</protein>
<evidence type="ECO:0000313" key="2">
    <source>
        <dbReference type="EMBL" id="ARN79133.1"/>
    </source>
</evidence>
<dbReference type="RefSeq" id="WP_085767937.1">
    <property type="nucleotide sequence ID" value="NZ_CP019344.1"/>
</dbReference>
<dbReference type="InterPro" id="IPR036761">
    <property type="entry name" value="TTHA0802/YceI-like_sf"/>
</dbReference>
<dbReference type="AlphaFoldDB" id="A0A1W6MNE2"/>
<dbReference type="InterPro" id="IPR007372">
    <property type="entry name" value="Lipid/polyisoprenoid-bd_YceI"/>
</dbReference>